<dbReference type="GO" id="GO:0035999">
    <property type="term" value="P:tetrahydrofolate interconversion"/>
    <property type="evidence" value="ECO:0007669"/>
    <property type="project" value="UniProtKB-UniRule"/>
</dbReference>
<dbReference type="GO" id="GO:0004477">
    <property type="term" value="F:methenyltetrahydrofolate cyclohydrolase activity"/>
    <property type="evidence" value="ECO:0007669"/>
    <property type="project" value="UniProtKB-UniRule"/>
</dbReference>
<dbReference type="AlphaFoldDB" id="A0A9Q9F2K6"/>
<feature type="domain" description="Tetrahydrofolate dehydrogenase/cyclohydrolase NAD(P)-binding" evidence="14">
    <location>
        <begin position="139"/>
        <end position="280"/>
    </location>
</feature>
<dbReference type="InterPro" id="IPR000672">
    <property type="entry name" value="THF_DH/CycHdrlase"/>
</dbReference>
<comment type="subunit">
    <text evidence="2 12">Homodimer.</text>
</comment>
<dbReference type="InterPro" id="IPR036291">
    <property type="entry name" value="NAD(P)-bd_dom_sf"/>
</dbReference>
<keyword evidence="3 12" id="KW-0554">One-carbon metabolism</keyword>
<dbReference type="SUPFAM" id="SSF51735">
    <property type="entry name" value="NAD(P)-binding Rossmann-fold domains"/>
    <property type="match status" value="1"/>
</dbReference>
<feature type="binding site" evidence="12">
    <location>
        <begin position="165"/>
        <end position="167"/>
    </location>
    <ligand>
        <name>NADP(+)</name>
        <dbReference type="ChEBI" id="CHEBI:58349"/>
    </ligand>
</feature>
<dbReference type="PROSITE" id="PS00767">
    <property type="entry name" value="THF_DHG_CYH_2"/>
    <property type="match status" value="1"/>
</dbReference>
<comment type="catalytic activity">
    <reaction evidence="12">
        <text>(6R)-5,10-methylene-5,6,7,8-tetrahydrofolate + NADP(+) = (6R)-5,10-methenyltetrahydrofolate + NADPH</text>
        <dbReference type="Rhea" id="RHEA:22812"/>
        <dbReference type="ChEBI" id="CHEBI:15636"/>
        <dbReference type="ChEBI" id="CHEBI:57455"/>
        <dbReference type="ChEBI" id="CHEBI:57783"/>
        <dbReference type="ChEBI" id="CHEBI:58349"/>
        <dbReference type="EC" id="1.5.1.5"/>
    </reaction>
</comment>
<dbReference type="Pfam" id="PF00763">
    <property type="entry name" value="THF_DHG_CYH"/>
    <property type="match status" value="1"/>
</dbReference>
<evidence type="ECO:0000256" key="7">
    <source>
        <dbReference type="ARBA" id="ARBA00022857"/>
    </source>
</evidence>
<protein>
    <recommendedName>
        <fullName evidence="12">Bifunctional protein FolD</fullName>
    </recommendedName>
    <domain>
        <recommendedName>
            <fullName evidence="12">Methylenetetrahydrofolate dehydrogenase</fullName>
            <ecNumber evidence="12">1.5.1.5</ecNumber>
        </recommendedName>
    </domain>
    <domain>
        <recommendedName>
            <fullName evidence="12">Methenyltetrahydrofolate cyclohydrolase</fullName>
            <ecNumber evidence="12">3.5.4.9</ecNumber>
        </recommendedName>
    </domain>
</protein>
<comment type="catalytic activity">
    <reaction evidence="12">
        <text>(6R)-5,10-methenyltetrahydrofolate + H2O = (6R)-10-formyltetrahydrofolate + H(+)</text>
        <dbReference type="Rhea" id="RHEA:23700"/>
        <dbReference type="ChEBI" id="CHEBI:15377"/>
        <dbReference type="ChEBI" id="CHEBI:15378"/>
        <dbReference type="ChEBI" id="CHEBI:57455"/>
        <dbReference type="ChEBI" id="CHEBI:195366"/>
        <dbReference type="EC" id="3.5.4.9"/>
    </reaction>
</comment>
<evidence type="ECO:0000256" key="10">
    <source>
        <dbReference type="ARBA" id="ARBA00023167"/>
    </source>
</evidence>
<dbReference type="GO" id="GO:0006164">
    <property type="term" value="P:purine nucleotide biosynthetic process"/>
    <property type="evidence" value="ECO:0007669"/>
    <property type="project" value="UniProtKB-KW"/>
</dbReference>
<dbReference type="GO" id="GO:0005829">
    <property type="term" value="C:cytosol"/>
    <property type="evidence" value="ECO:0007669"/>
    <property type="project" value="TreeGrafter"/>
</dbReference>
<evidence type="ECO:0000259" key="13">
    <source>
        <dbReference type="Pfam" id="PF00763"/>
    </source>
</evidence>
<evidence type="ECO:0000313" key="16">
    <source>
        <dbReference type="Proteomes" id="UP001057381"/>
    </source>
</evidence>
<dbReference type="CDD" id="cd01080">
    <property type="entry name" value="NAD_bind_m-THF_DH_Cyclohyd"/>
    <property type="match status" value="1"/>
</dbReference>
<organism evidence="15 16">
    <name type="scientific">Macrococcus equipercicus</name>
    <dbReference type="NCBI Taxonomy" id="69967"/>
    <lineage>
        <taxon>Bacteria</taxon>
        <taxon>Bacillati</taxon>
        <taxon>Bacillota</taxon>
        <taxon>Bacilli</taxon>
        <taxon>Bacillales</taxon>
        <taxon>Staphylococcaceae</taxon>
        <taxon>Macrococcus</taxon>
    </lineage>
</organism>
<name>A0A9Q9F2K6_9STAP</name>
<dbReference type="PANTHER" id="PTHR48099:SF5">
    <property type="entry name" value="C-1-TETRAHYDROFOLATE SYNTHASE, CYTOPLASMIC"/>
    <property type="match status" value="1"/>
</dbReference>
<dbReference type="PANTHER" id="PTHR48099">
    <property type="entry name" value="C-1-TETRAHYDROFOLATE SYNTHASE, CYTOPLASMIC-RELATED"/>
    <property type="match status" value="1"/>
</dbReference>
<dbReference type="InterPro" id="IPR020631">
    <property type="entry name" value="THF_DH/CycHdrlase_NAD-bd_dom"/>
</dbReference>
<keyword evidence="10 12" id="KW-0486">Methionine biosynthesis</keyword>
<accession>A0A9Q9F2K6</accession>
<dbReference type="FunFam" id="3.40.50.720:FF:000094">
    <property type="entry name" value="Bifunctional protein FolD"/>
    <property type="match status" value="1"/>
</dbReference>
<keyword evidence="9 12" id="KW-0368">Histidine biosynthesis</keyword>
<dbReference type="InterPro" id="IPR046346">
    <property type="entry name" value="Aminoacid_DH-like_N_sf"/>
</dbReference>
<comment type="pathway">
    <text evidence="1 12">One-carbon metabolism; tetrahydrofolate interconversion.</text>
</comment>
<dbReference type="EC" id="1.5.1.5" evidence="12"/>
<evidence type="ECO:0000256" key="9">
    <source>
        <dbReference type="ARBA" id="ARBA00023102"/>
    </source>
</evidence>
<dbReference type="NCBIfam" id="NF010772">
    <property type="entry name" value="PRK14175.1"/>
    <property type="match status" value="1"/>
</dbReference>
<sequence>MTAKILDGKKIAQDYRANLQSEVTALQAEGITPNLTVVLVGNDGASLSYVTSKKKAAEKIGMSSDIIRLAEDTSEEDVLTVIRKLNEDPTVHGILVQVPLPQQINETHILEAIAPEKDVDGFNPVNIGRLYVGVETFIPCTPLGIMELLKHADSDLTGQEVAVIGRSHIVGQPVAKLLTDSNATVTLLHSRSRFLKETLKRSDIIISAVGKPGLVTKEDVKPGAVVIDVGNTVVDGRLQGDVLYDDVKEVAGAITPVPGGVGPMTITMVLNNTLIAAQRTKQQRHNKK</sequence>
<dbReference type="Proteomes" id="UP001057381">
    <property type="component" value="Chromosome"/>
</dbReference>
<gene>
    <name evidence="12 15" type="primary">folD</name>
    <name evidence="15" type="ORF">KFV11_03845</name>
</gene>
<evidence type="ECO:0000256" key="4">
    <source>
        <dbReference type="ARBA" id="ARBA00022605"/>
    </source>
</evidence>
<keyword evidence="7 12" id="KW-0521">NADP</keyword>
<dbReference type="Gene3D" id="3.40.50.10860">
    <property type="entry name" value="Leucine Dehydrogenase, chain A, domain 1"/>
    <property type="match status" value="1"/>
</dbReference>
<evidence type="ECO:0000256" key="3">
    <source>
        <dbReference type="ARBA" id="ARBA00022563"/>
    </source>
</evidence>
<keyword evidence="11 12" id="KW-0511">Multifunctional enzyme</keyword>
<keyword evidence="5 12" id="KW-0658">Purine biosynthesis</keyword>
<evidence type="ECO:0000256" key="2">
    <source>
        <dbReference type="ARBA" id="ARBA00011738"/>
    </source>
</evidence>
<dbReference type="InterPro" id="IPR020867">
    <property type="entry name" value="THF_DH/CycHdrlase_CS"/>
</dbReference>
<dbReference type="GO" id="GO:0004488">
    <property type="term" value="F:methylenetetrahydrofolate dehydrogenase (NADP+) activity"/>
    <property type="evidence" value="ECO:0007669"/>
    <property type="project" value="UniProtKB-UniRule"/>
</dbReference>
<keyword evidence="4 12" id="KW-0028">Amino-acid biosynthesis</keyword>
<dbReference type="InterPro" id="IPR020630">
    <property type="entry name" value="THF_DH/CycHdrlase_cat_dom"/>
</dbReference>
<dbReference type="GO" id="GO:0000105">
    <property type="term" value="P:L-histidine biosynthetic process"/>
    <property type="evidence" value="ECO:0007669"/>
    <property type="project" value="UniProtKB-KW"/>
</dbReference>
<reference evidence="15" key="1">
    <citation type="submission" date="2021-04" db="EMBL/GenBank/DDBJ databases">
        <title>Complete Genome Sequences of Macrococcus spp. from dog and cattle.</title>
        <authorList>
            <person name="Schwendener S."/>
            <person name="Perreten V."/>
        </authorList>
    </citation>
    <scope>NUCLEOTIDE SEQUENCE</scope>
    <source>
        <strain evidence="15">Epi0143-OL</strain>
    </source>
</reference>
<evidence type="ECO:0000256" key="6">
    <source>
        <dbReference type="ARBA" id="ARBA00022801"/>
    </source>
</evidence>
<evidence type="ECO:0000259" key="14">
    <source>
        <dbReference type="Pfam" id="PF02882"/>
    </source>
</evidence>
<dbReference type="Pfam" id="PF02882">
    <property type="entry name" value="THF_DHG_CYH_C"/>
    <property type="match status" value="1"/>
</dbReference>
<dbReference type="FunFam" id="3.40.50.10860:FF:000005">
    <property type="entry name" value="C-1-tetrahydrofolate synthase, cytoplasmic, putative"/>
    <property type="match status" value="1"/>
</dbReference>
<evidence type="ECO:0000256" key="5">
    <source>
        <dbReference type="ARBA" id="ARBA00022755"/>
    </source>
</evidence>
<dbReference type="EMBL" id="CP073809">
    <property type="protein sequence ID" value="UTH14501.1"/>
    <property type="molecule type" value="Genomic_DNA"/>
</dbReference>
<proteinExistence type="inferred from homology"/>
<dbReference type="Gene3D" id="3.40.50.720">
    <property type="entry name" value="NAD(P)-binding Rossmann-like Domain"/>
    <property type="match status" value="1"/>
</dbReference>
<keyword evidence="6 12" id="KW-0378">Hydrolase</keyword>
<evidence type="ECO:0000256" key="8">
    <source>
        <dbReference type="ARBA" id="ARBA00023002"/>
    </source>
</evidence>
<keyword evidence="8 12" id="KW-0560">Oxidoreductase</keyword>
<dbReference type="HAMAP" id="MF_01576">
    <property type="entry name" value="THF_DHG_CYH"/>
    <property type="match status" value="1"/>
</dbReference>
<evidence type="ECO:0000256" key="11">
    <source>
        <dbReference type="ARBA" id="ARBA00023268"/>
    </source>
</evidence>
<dbReference type="RefSeq" id="WP_254250393.1">
    <property type="nucleotide sequence ID" value="NZ_CP073809.1"/>
</dbReference>
<comment type="function">
    <text evidence="12">Catalyzes the oxidation of 5,10-methylenetetrahydrofolate to 5,10-methenyltetrahydrofolate and then the hydrolysis of 5,10-methenyltetrahydrofolate to 10-formyltetrahydrofolate.</text>
</comment>
<feature type="domain" description="Tetrahydrofolate dehydrogenase/cyclohydrolase catalytic" evidence="13">
    <location>
        <begin position="6"/>
        <end position="120"/>
    </location>
</feature>
<evidence type="ECO:0000313" key="15">
    <source>
        <dbReference type="EMBL" id="UTH14501.1"/>
    </source>
</evidence>
<evidence type="ECO:0000256" key="1">
    <source>
        <dbReference type="ARBA" id="ARBA00004777"/>
    </source>
</evidence>
<dbReference type="KEGG" id="mequ:KFV11_03845"/>
<dbReference type="EC" id="3.5.4.9" evidence="12"/>
<comment type="similarity">
    <text evidence="12">Belongs to the tetrahydrofolate dehydrogenase/cyclohydrolase family.</text>
</comment>
<comment type="caution">
    <text evidence="12">Lacks conserved residue(s) required for the propagation of feature annotation.</text>
</comment>
<dbReference type="SUPFAM" id="SSF53223">
    <property type="entry name" value="Aminoacid dehydrogenase-like, N-terminal domain"/>
    <property type="match status" value="1"/>
</dbReference>
<dbReference type="GO" id="GO:0009086">
    <property type="term" value="P:methionine biosynthetic process"/>
    <property type="evidence" value="ECO:0007669"/>
    <property type="project" value="UniProtKB-KW"/>
</dbReference>
<evidence type="ECO:0000256" key="12">
    <source>
        <dbReference type="HAMAP-Rule" id="MF_01576"/>
    </source>
</evidence>
<dbReference type="PRINTS" id="PR00085">
    <property type="entry name" value="THFDHDRGNASE"/>
</dbReference>